<keyword evidence="2" id="KW-1185">Reference proteome</keyword>
<reference evidence="1" key="1">
    <citation type="submission" date="2022-04" db="EMBL/GenBank/DDBJ databases">
        <title>Genome of the entomopathogenic fungus Entomophthora muscae.</title>
        <authorList>
            <person name="Elya C."/>
            <person name="Lovett B.R."/>
            <person name="Lee E."/>
            <person name="Macias A.M."/>
            <person name="Hajek A.E."/>
            <person name="De Bivort B.L."/>
            <person name="Kasson M.T."/>
            <person name="De Fine Licht H.H."/>
            <person name="Stajich J.E."/>
        </authorList>
    </citation>
    <scope>NUCLEOTIDE SEQUENCE</scope>
    <source>
        <strain evidence="1">Berkeley</strain>
    </source>
</reference>
<organism evidence="1 2">
    <name type="scientific">Entomophthora muscae</name>
    <dbReference type="NCBI Taxonomy" id="34485"/>
    <lineage>
        <taxon>Eukaryota</taxon>
        <taxon>Fungi</taxon>
        <taxon>Fungi incertae sedis</taxon>
        <taxon>Zoopagomycota</taxon>
        <taxon>Entomophthoromycotina</taxon>
        <taxon>Entomophthoromycetes</taxon>
        <taxon>Entomophthorales</taxon>
        <taxon>Entomophthoraceae</taxon>
        <taxon>Entomophthora</taxon>
    </lineage>
</organism>
<protein>
    <submittedName>
        <fullName evidence="1">Uncharacterized protein</fullName>
    </submittedName>
</protein>
<sequence>MMHVRTNYRAVPANPAKRREQFGHELVDAILSEDSVSMVRCLVEADEGLALNCLYSFRYPNLEDRFHHHHEYLYDARVLLGDELRNLNCLHMALVGGDDELAEWLLHFLVDASVGNGDPRVLLLFLAATCGGGNTPLHLAAFFGMADVVRRLLELGANPNTRNALKYRPVDCADSTETRSLFQNLSMLDHHPLLLSMDHLVLRQTLSEVLEPKQAPWHLPAMPSKLGGITRLTLDLPISALSTPELITRSCASSPSSIDSDVRPPLVSCFGSDKAARRRWLAGRRVQFDTCTLLVHATMTGDAHLARSALEPYLDLPCSKRNLVEFRSPRRHATYLHLAANNRHPHMLRFWLAHGIDINSPDKDGLTPLHVACAEGDLASVAVLVENDSIVLDAIANDRRAPWDMTDSSAVLSLLHTAYLCHPAYQSQITSSAPTPAVSPRISKDPRYSSATVRHRRPPPSTYSSATVKLRPPRFNA</sequence>
<dbReference type="EMBL" id="QTSX02000158">
    <property type="protein sequence ID" value="KAJ9088079.1"/>
    <property type="molecule type" value="Genomic_DNA"/>
</dbReference>
<gene>
    <name evidence="1" type="ORF">DSO57_1026730</name>
</gene>
<proteinExistence type="predicted"/>
<comment type="caution">
    <text evidence="1">The sequence shown here is derived from an EMBL/GenBank/DDBJ whole genome shotgun (WGS) entry which is preliminary data.</text>
</comment>
<name>A0ACC2UMT5_9FUNG</name>
<accession>A0ACC2UMT5</accession>
<evidence type="ECO:0000313" key="1">
    <source>
        <dbReference type="EMBL" id="KAJ9088079.1"/>
    </source>
</evidence>
<dbReference type="Proteomes" id="UP001165960">
    <property type="component" value="Unassembled WGS sequence"/>
</dbReference>
<evidence type="ECO:0000313" key="2">
    <source>
        <dbReference type="Proteomes" id="UP001165960"/>
    </source>
</evidence>